<name>W4LXH6_ENTF1</name>
<gene>
    <name evidence="2" type="ORF">ETSY1_02950</name>
</gene>
<protein>
    <recommendedName>
        <fullName evidence="1">Glucuronosyltransferase GumK N-terminal domain-containing protein</fullName>
    </recommendedName>
</protein>
<evidence type="ECO:0000259" key="1">
    <source>
        <dbReference type="Pfam" id="PF22059"/>
    </source>
</evidence>
<feature type="domain" description="Glucuronosyltransferase GumK N-terminal" evidence="1">
    <location>
        <begin position="10"/>
        <end position="180"/>
    </location>
</feature>
<keyword evidence="3" id="KW-1185">Reference proteome</keyword>
<evidence type="ECO:0000313" key="3">
    <source>
        <dbReference type="Proteomes" id="UP000019141"/>
    </source>
</evidence>
<dbReference type="HOGENOM" id="CLU_062817_0_0_7"/>
<dbReference type="Gene3D" id="3.40.50.2000">
    <property type="entry name" value="Glycogen Phosphorylase B"/>
    <property type="match status" value="1"/>
</dbReference>
<dbReference type="SUPFAM" id="SSF53756">
    <property type="entry name" value="UDP-Glycosyltransferase/glycogen phosphorylase"/>
    <property type="match status" value="1"/>
</dbReference>
<proteinExistence type="predicted"/>
<dbReference type="Gene3D" id="3.40.50.11010">
    <property type="match status" value="1"/>
</dbReference>
<dbReference type="EMBL" id="AZHW01000123">
    <property type="protein sequence ID" value="ETX02608.1"/>
    <property type="molecule type" value="Genomic_DNA"/>
</dbReference>
<dbReference type="Proteomes" id="UP000019141">
    <property type="component" value="Unassembled WGS sequence"/>
</dbReference>
<sequence>MNAKPKRVLLITGHYFDSRRKAGFHWLAEAFWQAGWEVIFVTTAISWTSWLQRNYRMAYPIFRESHRLRWLRERLGSYVWLTPWHPVDLGHPWLNCLAHGLFARYGQFALGALAPLAQEADAFIFESKPGLMLFDRFRQLNPHARTIYRVSDDLRLLRTHQVVLDTENRIAPQFDLISVPNAVLLSRFEHLSQAAVHHHGICKSRFDQACPCPYPPGWDAHLVFVGTAYLDHEFLEHASAHFPTWAFHLIGPLPGAPQRANIFAYGELPFDATIPYLKHADIGLHTLVCKPGAASFADSLKVIQYTYCRLPIVAPEPMRSARSNTFYYRPGDAASIVRALEAARTFDREKVDTRGIHSWASLAHVFAEGRSG</sequence>
<dbReference type="InterPro" id="IPR054299">
    <property type="entry name" value="GumK_N"/>
</dbReference>
<accession>W4LXH6</accession>
<dbReference type="Pfam" id="PF22059">
    <property type="entry name" value="GumK_N"/>
    <property type="match status" value="1"/>
</dbReference>
<dbReference type="AlphaFoldDB" id="W4LXH6"/>
<comment type="caution">
    <text evidence="2">The sequence shown here is derived from an EMBL/GenBank/DDBJ whole genome shotgun (WGS) entry which is preliminary data.</text>
</comment>
<organism evidence="2 3">
    <name type="scientific">Entotheonella factor</name>
    <dbReference type="NCBI Taxonomy" id="1429438"/>
    <lineage>
        <taxon>Bacteria</taxon>
        <taxon>Pseudomonadati</taxon>
        <taxon>Nitrospinota/Tectimicrobiota group</taxon>
        <taxon>Candidatus Tectimicrobiota</taxon>
        <taxon>Candidatus Entotheonellia</taxon>
        <taxon>Candidatus Entotheonellales</taxon>
        <taxon>Candidatus Entotheonellaceae</taxon>
        <taxon>Candidatus Entotheonella</taxon>
    </lineage>
</organism>
<reference evidence="2 3" key="1">
    <citation type="journal article" date="2014" name="Nature">
        <title>An environmental bacterial taxon with a large and distinct metabolic repertoire.</title>
        <authorList>
            <person name="Wilson M.C."/>
            <person name="Mori T."/>
            <person name="Ruckert C."/>
            <person name="Uria A.R."/>
            <person name="Helf M.J."/>
            <person name="Takada K."/>
            <person name="Gernert C."/>
            <person name="Steffens U.A."/>
            <person name="Heycke N."/>
            <person name="Schmitt S."/>
            <person name="Rinke C."/>
            <person name="Helfrich E.J."/>
            <person name="Brachmann A.O."/>
            <person name="Gurgui C."/>
            <person name="Wakimoto T."/>
            <person name="Kracht M."/>
            <person name="Crusemann M."/>
            <person name="Hentschel U."/>
            <person name="Abe I."/>
            <person name="Matsunaga S."/>
            <person name="Kalinowski J."/>
            <person name="Takeyama H."/>
            <person name="Piel J."/>
        </authorList>
    </citation>
    <scope>NUCLEOTIDE SEQUENCE [LARGE SCALE GENOMIC DNA]</scope>
    <source>
        <strain evidence="3">TSY1</strain>
    </source>
</reference>
<evidence type="ECO:0000313" key="2">
    <source>
        <dbReference type="EMBL" id="ETX02608.1"/>
    </source>
</evidence>